<dbReference type="Pfam" id="PF18019">
    <property type="entry name" value="Cas3_HD"/>
    <property type="match status" value="1"/>
</dbReference>
<dbReference type="PROSITE" id="PS51192">
    <property type="entry name" value="HELICASE_ATP_BIND_1"/>
    <property type="match status" value="1"/>
</dbReference>
<dbReference type="NCBIfam" id="TIGR01587">
    <property type="entry name" value="cas3_core"/>
    <property type="match status" value="1"/>
</dbReference>
<sequence>MEFYAHKREMPDGAIVTQTVREHLVGTAQRAAQCLRQVGLEHAGYLAGLLHDLGKYTEAFQQYLDEGDSTKRGSVIHTFQGCRYLMEQYHRGDIQTISCAELLAFAVGAHHGLFDCVDQMRRIGLQYRAEKQDISYEEAVAAFRQEIPTEEIETLFAAASEEINEVIGRMDRTYDNDREYAFETGLLARLLLSAVIEGDRCDTAAFQIDAHPRVWPEDMAPIWKDRLEYLEEKLQGFPCGTPVEKARHAISDQCRVFAENKPGIYRLNVPTGGGKTLSSLRYALAHAMYFRKSRLIFTSPLLSILEQNAAVIHQYVGDDSLILEHHSNVVQTEPAQGELDERELLVQSWNAPIIITTLVQLLNTLFDGRTTAIRRFQALCSSVIVIDEVQTVPVKMLTLFNLAIRFLSEQCGATIVLCSATQPELKDAAHPLPVQPQEIVPWDAELWAAFRRTELHGLPDRRLEELPELIREKMEETESLLVVCNKKNEAAYLLEETRSPDYRSFHLSAGMCMQHRRVVLVSLQKALAQRERVLCVATQVIEAGVDISFDAVLRLTAGMDSIVQAAGRCNRGGASSAPRPVYAVNCADETLGHLRDIQRGKTATLELLEAFRTEPERFAGDLFSADAIRYYYRALYRDMAEEAQDYPVDQLGTTLFDLMGSNEKYADEDCTDVEGFVLWQALKTAGQEFSVFDENTTDVIVPYGRGKQLITELCSERCRVDPAYRAALLKEANGFTVSLYSHQKKRLEQENALFPACGGCVWVLADGFYDDTVGLIRDQKKQGFMEV</sequence>
<dbReference type="PROSITE" id="PS51643">
    <property type="entry name" value="HD_CAS3"/>
    <property type="match status" value="1"/>
</dbReference>
<dbReference type="InterPro" id="IPR014001">
    <property type="entry name" value="Helicase_ATP-bd"/>
</dbReference>
<feature type="domain" description="HD Cas3-type" evidence="11">
    <location>
        <begin position="13"/>
        <end position="208"/>
    </location>
</feature>
<evidence type="ECO:0000256" key="5">
    <source>
        <dbReference type="ARBA" id="ARBA00022741"/>
    </source>
</evidence>
<dbReference type="InterPro" id="IPR006483">
    <property type="entry name" value="CRISPR-assoc_Cas3_HD"/>
</dbReference>
<dbReference type="InterPro" id="IPR054712">
    <property type="entry name" value="Cas3-like_dom"/>
</dbReference>
<evidence type="ECO:0000256" key="2">
    <source>
        <dbReference type="ARBA" id="ARBA00009046"/>
    </source>
</evidence>
<evidence type="ECO:0000313" key="13">
    <source>
        <dbReference type="Proteomes" id="UP001491552"/>
    </source>
</evidence>
<evidence type="ECO:0000256" key="1">
    <source>
        <dbReference type="ARBA" id="ARBA00006847"/>
    </source>
</evidence>
<dbReference type="CDD" id="cd09641">
    <property type="entry name" value="Cas3''_I"/>
    <property type="match status" value="1"/>
</dbReference>
<dbReference type="Gene3D" id="3.40.50.300">
    <property type="entry name" value="P-loop containing nucleotide triphosphate hydrolases"/>
    <property type="match status" value="2"/>
</dbReference>
<evidence type="ECO:0000256" key="4">
    <source>
        <dbReference type="ARBA" id="ARBA00022723"/>
    </source>
</evidence>
<keyword evidence="3" id="KW-0540">Nuclease</keyword>
<gene>
    <name evidence="12" type="primary">cas3</name>
    <name evidence="12" type="ORF">WMO66_11445</name>
</gene>
<keyword evidence="6" id="KW-0378">Hydrolase</keyword>
<dbReference type="Pfam" id="PF22590">
    <property type="entry name" value="Cas3-like_C_2"/>
    <property type="match status" value="1"/>
</dbReference>
<dbReference type="Proteomes" id="UP001491552">
    <property type="component" value="Unassembled WGS sequence"/>
</dbReference>
<comment type="similarity">
    <text evidence="2">In the central section; belongs to the CRISPR-associated helicase Cas3 family.</text>
</comment>
<dbReference type="InterPro" id="IPR011545">
    <property type="entry name" value="DEAD/DEAH_box_helicase_dom"/>
</dbReference>
<dbReference type="SUPFAM" id="SSF109604">
    <property type="entry name" value="HD-domain/PDEase-like"/>
    <property type="match status" value="1"/>
</dbReference>
<name>A0ABV1G982_9FIRM</name>
<dbReference type="CDD" id="cd17930">
    <property type="entry name" value="DEXHc_cas3"/>
    <property type="match status" value="1"/>
</dbReference>
<evidence type="ECO:0000313" key="12">
    <source>
        <dbReference type="EMBL" id="MEQ2511848.1"/>
    </source>
</evidence>
<dbReference type="SMART" id="SM00490">
    <property type="entry name" value="HELICc"/>
    <property type="match status" value="1"/>
</dbReference>
<keyword evidence="5" id="KW-0547">Nucleotide-binding</keyword>
<evidence type="ECO:0000259" key="10">
    <source>
        <dbReference type="PROSITE" id="PS51192"/>
    </source>
</evidence>
<dbReference type="Pfam" id="PF00270">
    <property type="entry name" value="DEAD"/>
    <property type="match status" value="1"/>
</dbReference>
<dbReference type="SUPFAM" id="SSF52540">
    <property type="entry name" value="P-loop containing nucleoside triphosphate hydrolases"/>
    <property type="match status" value="1"/>
</dbReference>
<keyword evidence="4" id="KW-0479">Metal-binding</keyword>
<dbReference type="EMBL" id="JBBMFF010000248">
    <property type="protein sequence ID" value="MEQ2511848.1"/>
    <property type="molecule type" value="Genomic_DNA"/>
</dbReference>
<organism evidence="12 13">
    <name type="scientific">Faecousia intestinalis</name>
    <dbReference type="NCBI Taxonomy" id="3133167"/>
    <lineage>
        <taxon>Bacteria</taxon>
        <taxon>Bacillati</taxon>
        <taxon>Bacillota</taxon>
        <taxon>Clostridia</taxon>
        <taxon>Eubacteriales</taxon>
        <taxon>Oscillospiraceae</taxon>
        <taxon>Faecousia</taxon>
    </lineage>
</organism>
<keyword evidence="9" id="KW-0051">Antiviral defense</keyword>
<accession>A0ABV1G982</accession>
<comment type="caution">
    <text evidence="12">The sequence shown here is derived from an EMBL/GenBank/DDBJ whole genome shotgun (WGS) entry which is preliminary data.</text>
</comment>
<dbReference type="InterPro" id="IPR006474">
    <property type="entry name" value="Helicase_Cas3_CRISPR-ass_core"/>
</dbReference>
<proteinExistence type="inferred from homology"/>
<evidence type="ECO:0000256" key="3">
    <source>
        <dbReference type="ARBA" id="ARBA00022722"/>
    </source>
</evidence>
<dbReference type="InterPro" id="IPR027417">
    <property type="entry name" value="P-loop_NTPase"/>
</dbReference>
<dbReference type="RefSeq" id="WP_349136550.1">
    <property type="nucleotide sequence ID" value="NZ_JBBMFF010000248.1"/>
</dbReference>
<dbReference type="InterPro" id="IPR038257">
    <property type="entry name" value="CRISPR-assoc_Cas3_HD_sf"/>
</dbReference>
<reference evidence="12 13" key="1">
    <citation type="submission" date="2024-03" db="EMBL/GenBank/DDBJ databases">
        <title>Human intestinal bacterial collection.</title>
        <authorList>
            <person name="Pauvert C."/>
            <person name="Hitch T.C.A."/>
            <person name="Clavel T."/>
        </authorList>
    </citation>
    <scope>NUCLEOTIDE SEQUENCE [LARGE SCALE GENOMIC DNA]</scope>
    <source>
        <strain evidence="12 13">CLA-AA-H192</strain>
    </source>
</reference>
<evidence type="ECO:0000259" key="11">
    <source>
        <dbReference type="PROSITE" id="PS51643"/>
    </source>
</evidence>
<feature type="domain" description="Helicase ATP-binding" evidence="10">
    <location>
        <begin position="256"/>
        <end position="440"/>
    </location>
</feature>
<protein>
    <submittedName>
        <fullName evidence="12">CRISPR-associated helicase Cas3</fullName>
    </submittedName>
</protein>
<keyword evidence="8" id="KW-0067">ATP-binding</keyword>
<keyword evidence="13" id="KW-1185">Reference proteome</keyword>
<dbReference type="InterPro" id="IPR001650">
    <property type="entry name" value="Helicase_C-like"/>
</dbReference>
<dbReference type="Gene3D" id="1.10.3210.30">
    <property type="match status" value="1"/>
</dbReference>
<dbReference type="NCBIfam" id="TIGR01596">
    <property type="entry name" value="cas3_HD"/>
    <property type="match status" value="1"/>
</dbReference>
<comment type="similarity">
    <text evidence="1">In the N-terminal section; belongs to the CRISPR-associated nuclease Cas3-HD family.</text>
</comment>
<evidence type="ECO:0000256" key="8">
    <source>
        <dbReference type="ARBA" id="ARBA00022840"/>
    </source>
</evidence>
<evidence type="ECO:0000256" key="6">
    <source>
        <dbReference type="ARBA" id="ARBA00022801"/>
    </source>
</evidence>
<evidence type="ECO:0000256" key="7">
    <source>
        <dbReference type="ARBA" id="ARBA00022806"/>
    </source>
</evidence>
<keyword evidence="7" id="KW-0347">Helicase</keyword>
<evidence type="ECO:0000256" key="9">
    <source>
        <dbReference type="ARBA" id="ARBA00023118"/>
    </source>
</evidence>